<evidence type="ECO:0000256" key="2">
    <source>
        <dbReference type="ARBA" id="ARBA00007613"/>
    </source>
</evidence>
<organism evidence="8 9">
    <name type="scientific">Arcicella rigui</name>
    <dbReference type="NCBI Taxonomy" id="797020"/>
    <lineage>
        <taxon>Bacteria</taxon>
        <taxon>Pseudomonadati</taxon>
        <taxon>Bacteroidota</taxon>
        <taxon>Cytophagia</taxon>
        <taxon>Cytophagales</taxon>
        <taxon>Flectobacillaceae</taxon>
        <taxon>Arcicella</taxon>
    </lineage>
</organism>
<evidence type="ECO:0000256" key="7">
    <source>
        <dbReference type="ARBA" id="ARBA00023237"/>
    </source>
</evidence>
<comment type="subcellular location">
    <subcellularLocation>
        <location evidence="1">Cell outer membrane</location>
    </subcellularLocation>
</comment>
<dbReference type="RefSeq" id="WP_323298367.1">
    <property type="nucleotide sequence ID" value="NZ_JAYFUM010000025.1"/>
</dbReference>
<dbReference type="PANTHER" id="PTHR30026">
    <property type="entry name" value="OUTER MEMBRANE PROTEIN TOLC"/>
    <property type="match status" value="1"/>
</dbReference>
<evidence type="ECO:0000256" key="6">
    <source>
        <dbReference type="ARBA" id="ARBA00023136"/>
    </source>
</evidence>
<keyword evidence="4" id="KW-1134">Transmembrane beta strand</keyword>
<keyword evidence="7" id="KW-0998">Cell outer membrane</keyword>
<evidence type="ECO:0000313" key="9">
    <source>
        <dbReference type="Proteomes" id="UP001302949"/>
    </source>
</evidence>
<proteinExistence type="inferred from homology"/>
<dbReference type="Gene3D" id="1.20.1600.10">
    <property type="entry name" value="Outer membrane efflux proteins (OEP)"/>
    <property type="match status" value="1"/>
</dbReference>
<name>A0ABU5QEC9_9BACT</name>
<evidence type="ECO:0000313" key="8">
    <source>
        <dbReference type="EMBL" id="MEA5141210.1"/>
    </source>
</evidence>
<keyword evidence="6" id="KW-0472">Membrane</keyword>
<dbReference type="InterPro" id="IPR051906">
    <property type="entry name" value="TolC-like"/>
</dbReference>
<evidence type="ECO:0000256" key="5">
    <source>
        <dbReference type="ARBA" id="ARBA00022692"/>
    </source>
</evidence>
<dbReference type="PANTHER" id="PTHR30026:SF20">
    <property type="entry name" value="OUTER MEMBRANE PROTEIN TOLC"/>
    <property type="match status" value="1"/>
</dbReference>
<keyword evidence="9" id="KW-1185">Reference proteome</keyword>
<dbReference type="SUPFAM" id="SSF56954">
    <property type="entry name" value="Outer membrane efflux proteins (OEP)"/>
    <property type="match status" value="1"/>
</dbReference>
<evidence type="ECO:0000256" key="3">
    <source>
        <dbReference type="ARBA" id="ARBA00022448"/>
    </source>
</evidence>
<keyword evidence="5" id="KW-0812">Transmembrane</keyword>
<comment type="caution">
    <text evidence="8">The sequence shown here is derived from an EMBL/GenBank/DDBJ whole genome shotgun (WGS) entry which is preliminary data.</text>
</comment>
<comment type="similarity">
    <text evidence="2">Belongs to the outer membrane factor (OMF) (TC 1.B.17) family.</text>
</comment>
<gene>
    <name evidence="8" type="ORF">VB248_18805</name>
</gene>
<accession>A0ABU5QEC9</accession>
<sequence>MSFCILLGFGRINAKAQALDADAVLTKVLETDQLLPLLIDAAIKNSPQVKMGANAVDVAVANLKVNKNAIYSGASILSSYSYGTNYSAVNNPNGGLNNTNTFTTAQSGFYSLGAGLQLSLVNVINRKHIIKAGQAQINIAQAQQENLNLVIKQEVIRQYQEFKLAKKLLTLSANSLQASQSNHMIAEKQFLQGQITIEQVSGVLTNYNGAKAAYETALNKFQTVYMQLETYAGVNLTTLLQQFK</sequence>
<dbReference type="InterPro" id="IPR003423">
    <property type="entry name" value="OMP_efflux"/>
</dbReference>
<protein>
    <submittedName>
        <fullName evidence="8">TolC family protein</fullName>
    </submittedName>
</protein>
<reference evidence="8 9" key="1">
    <citation type="submission" date="2023-12" db="EMBL/GenBank/DDBJ databases">
        <title>Novel species of the genus Arcicella isolated from rivers.</title>
        <authorList>
            <person name="Lu H."/>
        </authorList>
    </citation>
    <scope>NUCLEOTIDE SEQUENCE [LARGE SCALE GENOMIC DNA]</scope>
    <source>
        <strain evidence="8 9">KCTC 23307</strain>
    </source>
</reference>
<dbReference type="EMBL" id="JAYFUM010000025">
    <property type="protein sequence ID" value="MEA5141210.1"/>
    <property type="molecule type" value="Genomic_DNA"/>
</dbReference>
<keyword evidence="3" id="KW-0813">Transport</keyword>
<evidence type="ECO:0000256" key="4">
    <source>
        <dbReference type="ARBA" id="ARBA00022452"/>
    </source>
</evidence>
<dbReference type="Proteomes" id="UP001302949">
    <property type="component" value="Unassembled WGS sequence"/>
</dbReference>
<evidence type="ECO:0000256" key="1">
    <source>
        <dbReference type="ARBA" id="ARBA00004442"/>
    </source>
</evidence>
<dbReference type="Pfam" id="PF02321">
    <property type="entry name" value="OEP"/>
    <property type="match status" value="1"/>
</dbReference>